<dbReference type="PROSITE" id="PS51318">
    <property type="entry name" value="TAT"/>
    <property type="match status" value="1"/>
</dbReference>
<feature type="chain" id="PRO_5045466304" evidence="5">
    <location>
        <begin position="27"/>
        <end position="334"/>
    </location>
</feature>
<dbReference type="CDD" id="cd07720">
    <property type="entry name" value="OPHC2-like_MBL-fold"/>
    <property type="match status" value="1"/>
</dbReference>
<reference evidence="7 8" key="1">
    <citation type="submission" date="2023-03" db="EMBL/GenBank/DDBJ databases">
        <authorList>
            <person name="Menendez E."/>
            <person name="Kaur S."/>
            <person name="Flores-Felix J.D."/>
            <person name="diCenzo G.C."/>
            <person name="Peix A."/>
            <person name="Velazquez E."/>
        </authorList>
    </citation>
    <scope>NUCLEOTIDE SEQUENCE [LARGE SCALE GENOMIC DNA]</scope>
    <source>
        <strain evidence="7 8">CCBAU 71714</strain>
        <plasmid evidence="7 8">pSkuCCBAU71714a</plasmid>
    </source>
</reference>
<geneLocation type="plasmid" evidence="7 8">
    <name>pSkuCCBAU71714a</name>
</geneLocation>
<dbReference type="PANTHER" id="PTHR42978">
    <property type="entry name" value="QUORUM-QUENCHING LACTONASE YTNP-RELATED-RELATED"/>
    <property type="match status" value="1"/>
</dbReference>
<protein>
    <submittedName>
        <fullName evidence="7">MBL fold metallo-hydrolase</fullName>
    </submittedName>
</protein>
<dbReference type="RefSeq" id="WP_234842955.1">
    <property type="nucleotide sequence ID" value="NZ_CP120366.1"/>
</dbReference>
<dbReference type="Gene3D" id="3.60.15.10">
    <property type="entry name" value="Ribonuclease Z/Hydroxyacylglutathione hydrolase-like"/>
    <property type="match status" value="1"/>
</dbReference>
<gene>
    <name evidence="7" type="ORF">PZL22_004938</name>
</gene>
<dbReference type="PANTHER" id="PTHR42978:SF6">
    <property type="entry name" value="QUORUM-QUENCHING LACTONASE YTNP-RELATED"/>
    <property type="match status" value="1"/>
</dbReference>
<feature type="signal peptide" evidence="5">
    <location>
        <begin position="1"/>
        <end position="26"/>
    </location>
</feature>
<keyword evidence="5" id="KW-0732">Signal</keyword>
<dbReference type="InterPro" id="IPR001279">
    <property type="entry name" value="Metallo-B-lactamas"/>
</dbReference>
<accession>A0ABY8TDW8</accession>
<evidence type="ECO:0000313" key="8">
    <source>
        <dbReference type="Proteomes" id="UP001233264"/>
    </source>
</evidence>
<keyword evidence="3" id="KW-0378">Hydrolase</keyword>
<evidence type="ECO:0000256" key="5">
    <source>
        <dbReference type="SAM" id="SignalP"/>
    </source>
</evidence>
<evidence type="ECO:0000259" key="6">
    <source>
        <dbReference type="SMART" id="SM00849"/>
    </source>
</evidence>
<dbReference type="Pfam" id="PF00753">
    <property type="entry name" value="Lactamase_B"/>
    <property type="match status" value="1"/>
</dbReference>
<evidence type="ECO:0000313" key="7">
    <source>
        <dbReference type="EMBL" id="WHS96104.1"/>
    </source>
</evidence>
<evidence type="ECO:0000256" key="2">
    <source>
        <dbReference type="ARBA" id="ARBA00022723"/>
    </source>
</evidence>
<keyword evidence="7" id="KW-0614">Plasmid</keyword>
<dbReference type="InterPro" id="IPR036866">
    <property type="entry name" value="RibonucZ/Hydroxyglut_hydro"/>
</dbReference>
<proteinExistence type="inferred from homology"/>
<dbReference type="EMBL" id="CP120366">
    <property type="protein sequence ID" value="WHS96104.1"/>
    <property type="molecule type" value="Genomic_DNA"/>
</dbReference>
<keyword evidence="8" id="KW-1185">Reference proteome</keyword>
<feature type="domain" description="Metallo-beta-lactamase" evidence="6">
    <location>
        <begin position="100"/>
        <end position="307"/>
    </location>
</feature>
<dbReference type="InterPro" id="IPR006311">
    <property type="entry name" value="TAT_signal"/>
</dbReference>
<comment type="similarity">
    <text evidence="1">Belongs to the metallo-beta-lactamase superfamily.</text>
</comment>
<keyword evidence="4" id="KW-0862">Zinc</keyword>
<evidence type="ECO:0000256" key="3">
    <source>
        <dbReference type="ARBA" id="ARBA00022801"/>
    </source>
</evidence>
<sequence>MMLLPHLSRRQVLASAASLVAAPAMAGLFGSAAQGAGMPLGPSMPTHYRFKLGRFEVTNILDAGPVLDGPWPIVGQDRPQAEVEELMRQSLLPERKFRPGFTPTIVNTGKELVLFDTGNGENGFVPRPNGGWLANLLGPAGFAPEQIDVVVLTHAHADHIGGLIEGGRPLFPNARYAIGDVEFNFWSSEDRLAAPRSDNEYVSAKLFARNVVPLAERTSFIKPGGDVVPGIRAVEAYGHTPGHLAFHIESEGKQLLVWGDCAHHEVASLAYPEWHAFFDMDKAKGAETRQHIYDMVATDRLPVAGYHTSFPSLGFVERKDRGYRWLPISYQFSL</sequence>
<dbReference type="Proteomes" id="UP001233264">
    <property type="component" value="Plasmid pSkuCCBAU71714a"/>
</dbReference>
<dbReference type="SUPFAM" id="SSF56281">
    <property type="entry name" value="Metallo-hydrolase/oxidoreductase"/>
    <property type="match status" value="1"/>
</dbReference>
<keyword evidence="2" id="KW-0479">Metal-binding</keyword>
<dbReference type="SMART" id="SM00849">
    <property type="entry name" value="Lactamase_B"/>
    <property type="match status" value="1"/>
</dbReference>
<dbReference type="InterPro" id="IPR051013">
    <property type="entry name" value="MBL_superfamily_lactonases"/>
</dbReference>
<evidence type="ECO:0000256" key="4">
    <source>
        <dbReference type="ARBA" id="ARBA00022833"/>
    </source>
</evidence>
<evidence type="ECO:0000256" key="1">
    <source>
        <dbReference type="ARBA" id="ARBA00007749"/>
    </source>
</evidence>
<name>A0ABY8TDW8_9HYPH</name>
<organism evidence="7 8">
    <name type="scientific">Sinorhizobium kummerowiae</name>
    <dbReference type="NCBI Taxonomy" id="158892"/>
    <lineage>
        <taxon>Bacteria</taxon>
        <taxon>Pseudomonadati</taxon>
        <taxon>Pseudomonadota</taxon>
        <taxon>Alphaproteobacteria</taxon>
        <taxon>Hyphomicrobiales</taxon>
        <taxon>Rhizobiaceae</taxon>
        <taxon>Sinorhizobium/Ensifer group</taxon>
        <taxon>Sinorhizobium</taxon>
    </lineage>
</organism>